<accession>L5LXN2</accession>
<dbReference type="AlphaFoldDB" id="L5LXN2"/>
<name>L5LXN2_MYODS</name>
<protein>
    <submittedName>
        <fullName evidence="1">Uncharacterized protein</fullName>
    </submittedName>
</protein>
<dbReference type="Proteomes" id="UP000010556">
    <property type="component" value="Unassembled WGS sequence"/>
</dbReference>
<keyword evidence="2" id="KW-1185">Reference proteome</keyword>
<organism evidence="1 2">
    <name type="scientific">Myotis davidii</name>
    <name type="common">David's myotis</name>
    <dbReference type="NCBI Taxonomy" id="225400"/>
    <lineage>
        <taxon>Eukaryota</taxon>
        <taxon>Metazoa</taxon>
        <taxon>Chordata</taxon>
        <taxon>Craniata</taxon>
        <taxon>Vertebrata</taxon>
        <taxon>Euteleostomi</taxon>
        <taxon>Mammalia</taxon>
        <taxon>Eutheria</taxon>
        <taxon>Laurasiatheria</taxon>
        <taxon>Chiroptera</taxon>
        <taxon>Yangochiroptera</taxon>
        <taxon>Vespertilionidae</taxon>
        <taxon>Myotis</taxon>
    </lineage>
</organism>
<reference evidence="2" key="1">
    <citation type="journal article" date="2013" name="Science">
        <title>Comparative analysis of bat genomes provides insight into the evolution of flight and immunity.</title>
        <authorList>
            <person name="Zhang G."/>
            <person name="Cowled C."/>
            <person name="Shi Z."/>
            <person name="Huang Z."/>
            <person name="Bishop-Lilly K.A."/>
            <person name="Fang X."/>
            <person name="Wynne J.W."/>
            <person name="Xiong Z."/>
            <person name="Baker M.L."/>
            <person name="Zhao W."/>
            <person name="Tachedjian M."/>
            <person name="Zhu Y."/>
            <person name="Zhou P."/>
            <person name="Jiang X."/>
            <person name="Ng J."/>
            <person name="Yang L."/>
            <person name="Wu L."/>
            <person name="Xiao J."/>
            <person name="Feng Y."/>
            <person name="Chen Y."/>
            <person name="Sun X."/>
            <person name="Zhang Y."/>
            <person name="Marsh G.A."/>
            <person name="Crameri G."/>
            <person name="Broder C.C."/>
            <person name="Frey K.G."/>
            <person name="Wang L.F."/>
            <person name="Wang J."/>
        </authorList>
    </citation>
    <scope>NUCLEOTIDE SEQUENCE [LARGE SCALE GENOMIC DNA]</scope>
</reference>
<sequence>MRQNNTGGEQRAGIRTEGQGLRRLCLRLPSQGQHLLPPQPQRPSPGHRHVLFVGLWEWRAKSKGTGLRKTCSRLPLLGDRKQLKIADEASCKQVNPYDTQGALTKKGSADGAHSTLSAIGASLEDFLEASFQLGFPGDERKGGVIKHEPGCVDVNTQGML</sequence>
<dbReference type="EMBL" id="KB106585">
    <property type="protein sequence ID" value="ELK30780.1"/>
    <property type="molecule type" value="Genomic_DNA"/>
</dbReference>
<gene>
    <name evidence="1" type="ORF">MDA_GLEAN10024749</name>
</gene>
<proteinExistence type="predicted"/>
<evidence type="ECO:0000313" key="1">
    <source>
        <dbReference type="EMBL" id="ELK30780.1"/>
    </source>
</evidence>
<evidence type="ECO:0000313" key="2">
    <source>
        <dbReference type="Proteomes" id="UP000010556"/>
    </source>
</evidence>